<accession>A0ABT5NM91</accession>
<reference evidence="1 2" key="1">
    <citation type="submission" date="2022-05" db="EMBL/GenBank/DDBJ databases">
        <title>Novel Pseudomonas spp. Isolated from a Rainbow Trout Aquaculture Facility.</title>
        <authorList>
            <person name="Testerman T."/>
            <person name="Graf J."/>
        </authorList>
    </citation>
    <scope>NUCLEOTIDE SEQUENCE [LARGE SCALE GENOMIC DNA]</scope>
    <source>
        <strain evidence="1 2">ID681</strain>
    </source>
</reference>
<keyword evidence="2" id="KW-1185">Reference proteome</keyword>
<comment type="caution">
    <text evidence="1">The sequence shown here is derived from an EMBL/GenBank/DDBJ whole genome shotgun (WGS) entry which is preliminary data.</text>
</comment>
<dbReference type="Proteomes" id="UP001148203">
    <property type="component" value="Unassembled WGS sequence"/>
</dbReference>
<sequence length="172" mass="18837">MEAAGFNKLSKSTPFSGLVGTAGLGNCIAVVGFNTSNETMAIAHYDTLNCVTAHEASWSWNEASLTKFRDWFVSETRATQFVVGLGLVWFNTAEASGKKNPQGYPLTDVRRFELIRLIIKVFNHEPTKAGACFTCTVVKGAIILSAYPGQEIMPVGWAHMGLDIPYDELRVE</sequence>
<evidence type="ECO:0000313" key="1">
    <source>
        <dbReference type="EMBL" id="MDD0989035.1"/>
    </source>
</evidence>
<dbReference type="RefSeq" id="WP_273912637.1">
    <property type="nucleotide sequence ID" value="NZ_JAMDGX010000065.1"/>
</dbReference>
<gene>
    <name evidence="1" type="ORF">M5G11_00600</name>
</gene>
<proteinExistence type="predicted"/>
<protein>
    <submittedName>
        <fullName evidence="1">Uncharacterized protein</fullName>
    </submittedName>
</protein>
<organism evidence="1 2">
    <name type="scientific">Pseudomonas fontis</name>
    <dbReference type="NCBI Taxonomy" id="2942633"/>
    <lineage>
        <taxon>Bacteria</taxon>
        <taxon>Pseudomonadati</taxon>
        <taxon>Pseudomonadota</taxon>
        <taxon>Gammaproteobacteria</taxon>
        <taxon>Pseudomonadales</taxon>
        <taxon>Pseudomonadaceae</taxon>
        <taxon>Pseudomonas</taxon>
    </lineage>
</organism>
<dbReference type="EMBL" id="JAMDGY010000005">
    <property type="protein sequence ID" value="MDD0989035.1"/>
    <property type="molecule type" value="Genomic_DNA"/>
</dbReference>
<name>A0ABT5NM91_9PSED</name>
<evidence type="ECO:0000313" key="2">
    <source>
        <dbReference type="Proteomes" id="UP001148203"/>
    </source>
</evidence>